<accession>A0A9D7SSE1</accession>
<dbReference type="Gene3D" id="2.120.10.10">
    <property type="match status" value="2"/>
</dbReference>
<organism evidence="2 3">
    <name type="scientific">Candidatus Opimibacter skivensis</name>
    <dbReference type="NCBI Taxonomy" id="2982028"/>
    <lineage>
        <taxon>Bacteria</taxon>
        <taxon>Pseudomonadati</taxon>
        <taxon>Bacteroidota</taxon>
        <taxon>Saprospiria</taxon>
        <taxon>Saprospirales</taxon>
        <taxon>Saprospiraceae</taxon>
        <taxon>Candidatus Opimibacter</taxon>
    </lineage>
</organism>
<dbReference type="EMBL" id="JADKGY010000006">
    <property type="protein sequence ID" value="MBK9982263.1"/>
    <property type="molecule type" value="Genomic_DNA"/>
</dbReference>
<evidence type="ECO:0000313" key="2">
    <source>
        <dbReference type="EMBL" id="MBK9982263.1"/>
    </source>
</evidence>
<dbReference type="SUPFAM" id="SSF110296">
    <property type="entry name" value="Oligoxyloglucan reducing end-specific cellobiohydrolase"/>
    <property type="match status" value="1"/>
</dbReference>
<sequence length="516" mass="57325">MKYIIFLLLITQHLAAQNVMISNEGFPNEPSIMIDPKHPNVVIGAANLNNYYISIDTGYTWTIHNLSSSFGVWGDPTISVDTAGNFYFFHLSNPNDGHWIDRIVCQKTDDNGQSWSDGTFTGLNDAKEQDKQWCAIDRTNNNIYITWTQFDHYGSSSPTDSSIILFSKSLDGGGHWSTPRRINKIAGDCLDSDNTVEGAVPAVGPNGEIYVGWAGPSGLTFNKSTDQGQTWLDKEIVVNSIPGGWDYNISGLQRCNGLPITACDLSSGPNRGTIYINWTDQRNGATNTDVFIAKSTDGGSTWSSPVKVNDDISNRQQFLTWMTIDQTTGFLYFVFYDRRNYVDDSTDVFVAVSMDGGNTFINRKISESPFVPTGQVFFGDYNNITVTNGIIRPIWTRLNNGSLSIWTDITSLNDIITATNENESAASNLDFENYPNPSSDYTFVSFRLHEKSKVSLTICDASGSVIHKVINSRSMGYGKYVEKVNLGDLNIPDGVYFLKLEINHRVKVTRMIVVGE</sequence>
<gene>
    <name evidence="2" type="ORF">IPP15_07545</name>
</gene>
<feature type="domain" description="Secretion system C-terminal sorting" evidence="1">
    <location>
        <begin position="434"/>
        <end position="513"/>
    </location>
</feature>
<name>A0A9D7SSE1_9BACT</name>
<reference evidence="2 3" key="1">
    <citation type="submission" date="2020-10" db="EMBL/GenBank/DDBJ databases">
        <title>Connecting structure to function with the recovery of over 1000 high-quality activated sludge metagenome-assembled genomes encoding full-length rRNA genes using long-read sequencing.</title>
        <authorList>
            <person name="Singleton C.M."/>
            <person name="Petriglieri F."/>
            <person name="Kristensen J.M."/>
            <person name="Kirkegaard R.H."/>
            <person name="Michaelsen T.Y."/>
            <person name="Andersen M.H."/>
            <person name="Karst S.M."/>
            <person name="Dueholm M.S."/>
            <person name="Nielsen P.H."/>
            <person name="Albertsen M."/>
        </authorList>
    </citation>
    <scope>NUCLEOTIDE SEQUENCE [LARGE SCALE GENOMIC DNA]</scope>
    <source>
        <strain evidence="2">Ribe_18-Q3-R11-54_MAXAC.273</strain>
    </source>
</reference>
<comment type="caution">
    <text evidence="2">The sequence shown here is derived from an EMBL/GenBank/DDBJ whole genome shotgun (WGS) entry which is preliminary data.</text>
</comment>
<dbReference type="InterPro" id="IPR026444">
    <property type="entry name" value="Secre_tail"/>
</dbReference>
<dbReference type="Proteomes" id="UP000808337">
    <property type="component" value="Unassembled WGS sequence"/>
</dbReference>
<dbReference type="Pfam" id="PF18962">
    <property type="entry name" value="Por_Secre_tail"/>
    <property type="match status" value="1"/>
</dbReference>
<proteinExistence type="predicted"/>
<dbReference type="NCBIfam" id="TIGR04183">
    <property type="entry name" value="Por_Secre_tail"/>
    <property type="match status" value="1"/>
</dbReference>
<dbReference type="AlphaFoldDB" id="A0A9D7SSE1"/>
<protein>
    <submittedName>
        <fullName evidence="2">T9SS type A sorting domain-containing protein</fullName>
    </submittedName>
</protein>
<evidence type="ECO:0000259" key="1">
    <source>
        <dbReference type="Pfam" id="PF18962"/>
    </source>
</evidence>
<dbReference type="CDD" id="cd15482">
    <property type="entry name" value="Sialidase_non-viral"/>
    <property type="match status" value="1"/>
</dbReference>
<evidence type="ECO:0000313" key="3">
    <source>
        <dbReference type="Proteomes" id="UP000808337"/>
    </source>
</evidence>